<keyword evidence="3" id="KW-0408">Iron</keyword>
<dbReference type="GO" id="GO:0032453">
    <property type="term" value="F:histone H3K4 demethylase activity"/>
    <property type="evidence" value="ECO:0007669"/>
    <property type="project" value="TreeGrafter"/>
</dbReference>
<evidence type="ECO:0000256" key="3">
    <source>
        <dbReference type="ARBA" id="ARBA00023004"/>
    </source>
</evidence>
<evidence type="ECO:0000313" key="5">
    <source>
        <dbReference type="EMBL" id="ERK70408.1"/>
    </source>
</evidence>
<evidence type="ECO:0000256" key="1">
    <source>
        <dbReference type="ARBA" id="ARBA00001954"/>
    </source>
</evidence>
<dbReference type="PANTHER" id="PTHR13096:SF9">
    <property type="entry name" value="BIFUNCTIONAL LYSINE-SPECIFIC DEMETHYLASE AND HISTIDYL-HYDROXYLASE"/>
    <property type="match status" value="1"/>
</dbReference>
<dbReference type="SMART" id="SM00558">
    <property type="entry name" value="JmjC"/>
    <property type="match status" value="1"/>
</dbReference>
<dbReference type="GO" id="GO:0046872">
    <property type="term" value="F:metal ion binding"/>
    <property type="evidence" value="ECO:0007669"/>
    <property type="project" value="UniProtKB-KW"/>
</dbReference>
<protein>
    <submittedName>
        <fullName evidence="5">Cupin family protein</fullName>
    </submittedName>
</protein>
<dbReference type="InterPro" id="IPR039994">
    <property type="entry name" value="NO66-like"/>
</dbReference>
<dbReference type="Pfam" id="PF08007">
    <property type="entry name" value="JmjC_2"/>
    <property type="match status" value="1"/>
</dbReference>
<dbReference type="EMBL" id="AWVQ01000455">
    <property type="protein sequence ID" value="ERK70408.1"/>
    <property type="molecule type" value="Genomic_DNA"/>
</dbReference>
<keyword evidence="2" id="KW-0479">Metal-binding</keyword>
<gene>
    <name evidence="5" type="ORF">N136_03252</name>
</gene>
<proteinExistence type="predicted"/>
<dbReference type="GO" id="GO:0051864">
    <property type="term" value="F:histone H3K36 demethylase activity"/>
    <property type="evidence" value="ECO:0007669"/>
    <property type="project" value="TreeGrafter"/>
</dbReference>
<feature type="domain" description="JmjC" evidence="4">
    <location>
        <begin position="109"/>
        <end position="257"/>
    </location>
</feature>
<evidence type="ECO:0000313" key="6">
    <source>
        <dbReference type="Proteomes" id="UP000016605"/>
    </source>
</evidence>
<comment type="cofactor">
    <cofactor evidence="1">
        <name>Fe(2+)</name>
        <dbReference type="ChEBI" id="CHEBI:29033"/>
    </cofactor>
</comment>
<dbReference type="AlphaFoldDB" id="U2SYU2"/>
<feature type="non-terminal residue" evidence="5">
    <location>
        <position position="293"/>
    </location>
</feature>
<dbReference type="InterPro" id="IPR003347">
    <property type="entry name" value="JmjC_dom"/>
</dbReference>
<organism evidence="5 6">
    <name type="scientific">Leifsonia aquatica ATCC 14665</name>
    <dbReference type="NCBI Taxonomy" id="1358026"/>
    <lineage>
        <taxon>Bacteria</taxon>
        <taxon>Bacillati</taxon>
        <taxon>Actinomycetota</taxon>
        <taxon>Actinomycetes</taxon>
        <taxon>Micrococcales</taxon>
        <taxon>Microbacteriaceae</taxon>
        <taxon>Leifsonia</taxon>
    </lineage>
</organism>
<dbReference type="PROSITE" id="PS51184">
    <property type="entry name" value="JMJC"/>
    <property type="match status" value="1"/>
</dbReference>
<dbReference type="Gene3D" id="2.60.120.650">
    <property type="entry name" value="Cupin"/>
    <property type="match status" value="1"/>
</dbReference>
<dbReference type="RefSeq" id="WP_021763811.1">
    <property type="nucleotide sequence ID" value="NZ_KI272344.1"/>
</dbReference>
<reference evidence="5 6" key="1">
    <citation type="submission" date="2013-08" db="EMBL/GenBank/DDBJ databases">
        <authorList>
            <person name="Weinstock G."/>
            <person name="Sodergren E."/>
            <person name="Wylie T."/>
            <person name="Fulton L."/>
            <person name="Fulton R."/>
            <person name="Fronick C."/>
            <person name="O'Laughlin M."/>
            <person name="Godfrey J."/>
            <person name="Miner T."/>
            <person name="Herter B."/>
            <person name="Appelbaum E."/>
            <person name="Cordes M."/>
            <person name="Lek S."/>
            <person name="Wollam A."/>
            <person name="Pepin K.H."/>
            <person name="Palsikar V.B."/>
            <person name="Mitreva M."/>
            <person name="Wilson R.K."/>
        </authorList>
    </citation>
    <scope>NUCLEOTIDE SEQUENCE [LARGE SCALE GENOMIC DNA]</scope>
    <source>
        <strain evidence="5 6">ATCC 14665</strain>
    </source>
</reference>
<dbReference type="PANTHER" id="PTHR13096">
    <property type="entry name" value="MINA53 MYC INDUCED NUCLEAR ANTIGEN"/>
    <property type="match status" value="1"/>
</dbReference>
<name>U2SYU2_LEIAQ</name>
<evidence type="ECO:0000259" key="4">
    <source>
        <dbReference type="PROSITE" id="PS51184"/>
    </source>
</evidence>
<dbReference type="HOGENOM" id="CLU_013645_1_1_11"/>
<accession>U2SYU2</accession>
<dbReference type="Proteomes" id="UP000016605">
    <property type="component" value="Unassembled WGS sequence"/>
</dbReference>
<sequence>MATDERGPGDRPALSRCTAIPGDAFASEYWSQRPLFTRAADLGGDFSDLFSRDDVDELVAARALRTPFVRMAKEGDVLPPARYTAGGGFGAEVGDQVASDRVLAEMAAGATLVLQGLHRTWEPIAAFARALSAELGHPCQVNAYITPASSRGFDPHYDVHDVFVLQIAGEKHWRIHEPVHTDPLRDQPWTDHRTAVAARAQETPAIDETFRPGDALYLPRGWIHSATALGELSIHLTVGVAAYTRTDIVEAAVATAADVPSLRASLPLGFDPDDASLLDPEVDAALDALRDAL</sequence>
<dbReference type="SUPFAM" id="SSF51197">
    <property type="entry name" value="Clavaminate synthase-like"/>
    <property type="match status" value="1"/>
</dbReference>
<evidence type="ECO:0000256" key="2">
    <source>
        <dbReference type="ARBA" id="ARBA00022723"/>
    </source>
</evidence>
<comment type="caution">
    <text evidence="5">The sequence shown here is derived from an EMBL/GenBank/DDBJ whole genome shotgun (WGS) entry which is preliminary data.</text>
</comment>